<sequence length="744" mass="83742">MESFPQTPLDEPIFDCGLHLLVSGPKRDVSSPTEVPKLRRSILQKLFQVSYVRAQSCSKMVKVEDCTDSGSSSDVEILERQRLQVTLSDLKPGSVPHLVDEHHNAPSVQDGEKRFYLLAMNFAEEEVDLALKQLGIMKFGASSAILLAIGGNSPLYTTSSSRADILPDWRLWRWRSSVADHRDAFLHVPPPSLNQPFLSLVPANSDNLSESAPLSKLADFIVTAQTAGSSGVNSMKGSESNLGKDEEQNAEALFGMMDKTNYLFQMGFTEEEVSTAIDNFGPEVSIQELADSIFASRLSYRIEKDQTVNGSNIKTELDYTDHASEELKCHHSVTDTWEAHASSSDKEFYDYEENVQMKKAKGTVVDGESSFSHSDKQQAGWEAAWQSKPNIFSKFEMSDPVFIEKEVPEQMTSNLNGNIHGILSRSPYFFFGNVVDVSRETWRRLSEFLYGAEPEFASCQFFSAFMRKEGYLHNLPSGRRFYILPKPPVTLGEALPHTKRWWPSWDTRKQLGCINAETKVVQQVCEQLGKMMMDSQGMLSKEQQANVLHQCKTLNLMWVGQYKLSPIEPDQVEGILGYPRHHTRIWSLEPDERLRALKYSFQTDTLGYYLSVLKSMFPDGIRVLSVYSGTGGAEVALHRLGIHLKCVISVEPSNINRRIIRRWWQYTGQSGELILVRGVEKLTTQMLENLIQKFGGFDLIIGGNPGPCIPGSSNTSILMGMGQNPFFEFVRVFQRVRNIMGRSS</sequence>
<dbReference type="AlphaFoldDB" id="A0AAV8QM96"/>
<organism evidence="9 10">
    <name type="scientific">Ensete ventricosum</name>
    <name type="common">Abyssinian banana</name>
    <name type="synonym">Musa ensete</name>
    <dbReference type="NCBI Taxonomy" id="4639"/>
    <lineage>
        <taxon>Eukaryota</taxon>
        <taxon>Viridiplantae</taxon>
        <taxon>Streptophyta</taxon>
        <taxon>Embryophyta</taxon>
        <taxon>Tracheophyta</taxon>
        <taxon>Spermatophyta</taxon>
        <taxon>Magnoliopsida</taxon>
        <taxon>Liliopsida</taxon>
        <taxon>Zingiberales</taxon>
        <taxon>Musaceae</taxon>
        <taxon>Ensete</taxon>
    </lineage>
</organism>
<dbReference type="PANTHER" id="PTHR23068">
    <property type="entry name" value="DNA CYTOSINE-5- -METHYLTRANSFERASE 3-RELATED"/>
    <property type="match status" value="1"/>
</dbReference>
<evidence type="ECO:0000256" key="6">
    <source>
        <dbReference type="ARBA" id="ARBA00023125"/>
    </source>
</evidence>
<dbReference type="SUPFAM" id="SSF53335">
    <property type="entry name" value="S-adenosyl-L-methionine-dependent methyltransferases"/>
    <property type="match status" value="2"/>
</dbReference>
<reference evidence="9 10" key="1">
    <citation type="submission" date="2022-12" db="EMBL/GenBank/DDBJ databases">
        <title>Chromosome-scale assembly of the Ensete ventricosum genome.</title>
        <authorList>
            <person name="Dussert Y."/>
            <person name="Stocks J."/>
            <person name="Wendawek A."/>
            <person name="Woldeyes F."/>
            <person name="Nichols R.A."/>
            <person name="Borrell J.S."/>
        </authorList>
    </citation>
    <scope>NUCLEOTIDE SEQUENCE [LARGE SCALE GENOMIC DNA]</scope>
    <source>
        <strain evidence="10">cv. Maze</strain>
        <tissue evidence="9">Seeds</tissue>
    </source>
</reference>
<keyword evidence="4" id="KW-0949">S-adenosyl-L-methionine</keyword>
<dbReference type="PANTHER" id="PTHR23068:SF11">
    <property type="entry name" value="INACTIVE DNA (CYTOSINE-5)-METHYLTRANSFERASE DRM3-RELATED"/>
    <property type="match status" value="1"/>
</dbReference>
<dbReference type="InterPro" id="IPR029063">
    <property type="entry name" value="SAM-dependent_MTases_sf"/>
</dbReference>
<evidence type="ECO:0000256" key="4">
    <source>
        <dbReference type="ARBA" id="ARBA00022691"/>
    </source>
</evidence>
<comment type="subcellular location">
    <subcellularLocation>
        <location evidence="1">Nucleus</location>
    </subcellularLocation>
</comment>
<dbReference type="EMBL" id="JAQQAF010000007">
    <property type="protein sequence ID" value="KAJ8472283.1"/>
    <property type="molecule type" value="Genomic_DNA"/>
</dbReference>
<evidence type="ECO:0000256" key="1">
    <source>
        <dbReference type="ARBA" id="ARBA00004123"/>
    </source>
</evidence>
<evidence type="ECO:0000256" key="5">
    <source>
        <dbReference type="ARBA" id="ARBA00022737"/>
    </source>
</evidence>
<name>A0AAV8QM96_ENSVE</name>
<dbReference type="GO" id="GO:0003677">
    <property type="term" value="F:DNA binding"/>
    <property type="evidence" value="ECO:0007669"/>
    <property type="project" value="UniProtKB-KW"/>
</dbReference>
<dbReference type="InterPro" id="IPR030380">
    <property type="entry name" value="SAM_MeTfrase_DRM"/>
</dbReference>
<keyword evidence="3" id="KW-0808">Transferase</keyword>
<dbReference type="GO" id="GO:0005634">
    <property type="term" value="C:nucleus"/>
    <property type="evidence" value="ECO:0007669"/>
    <property type="project" value="UniProtKB-SubCell"/>
</dbReference>
<dbReference type="Gene3D" id="3.40.50.150">
    <property type="entry name" value="Vaccinia Virus protein VP39"/>
    <property type="match status" value="1"/>
</dbReference>
<keyword evidence="10" id="KW-1185">Reference proteome</keyword>
<keyword evidence="5" id="KW-0677">Repeat</keyword>
<dbReference type="PROSITE" id="PS51680">
    <property type="entry name" value="SAM_MT_DRM"/>
    <property type="match status" value="1"/>
</dbReference>
<accession>A0AAV8QM96</accession>
<evidence type="ECO:0000259" key="8">
    <source>
        <dbReference type="PROSITE" id="PS51680"/>
    </source>
</evidence>
<feature type="domain" description="SAM-dependent MTase DRM-type" evidence="8">
    <location>
        <begin position="415"/>
        <end position="743"/>
    </location>
</feature>
<proteinExistence type="predicted"/>
<protein>
    <recommendedName>
        <fullName evidence="8">SAM-dependent MTase DRM-type domain-containing protein</fullName>
    </recommendedName>
</protein>
<evidence type="ECO:0000256" key="3">
    <source>
        <dbReference type="ARBA" id="ARBA00022679"/>
    </source>
</evidence>
<evidence type="ECO:0000256" key="2">
    <source>
        <dbReference type="ARBA" id="ARBA00022603"/>
    </source>
</evidence>
<evidence type="ECO:0000313" key="10">
    <source>
        <dbReference type="Proteomes" id="UP001222027"/>
    </source>
</evidence>
<dbReference type="InterPro" id="IPR050390">
    <property type="entry name" value="C5-Methyltransferase"/>
</dbReference>
<dbReference type="GO" id="GO:0032259">
    <property type="term" value="P:methylation"/>
    <property type="evidence" value="ECO:0007669"/>
    <property type="project" value="UniProtKB-KW"/>
</dbReference>
<keyword evidence="7" id="KW-0539">Nucleus</keyword>
<keyword evidence="6" id="KW-0238">DNA-binding</keyword>
<comment type="caution">
    <text evidence="9">The sequence shown here is derived from an EMBL/GenBank/DDBJ whole genome shotgun (WGS) entry which is preliminary data.</text>
</comment>
<evidence type="ECO:0000256" key="7">
    <source>
        <dbReference type="ARBA" id="ARBA00023242"/>
    </source>
</evidence>
<dbReference type="GO" id="GO:0008168">
    <property type="term" value="F:methyltransferase activity"/>
    <property type="evidence" value="ECO:0007669"/>
    <property type="project" value="UniProtKB-KW"/>
</dbReference>
<dbReference type="Proteomes" id="UP001222027">
    <property type="component" value="Unassembled WGS sequence"/>
</dbReference>
<keyword evidence="2" id="KW-0489">Methyltransferase</keyword>
<evidence type="ECO:0000313" key="9">
    <source>
        <dbReference type="EMBL" id="KAJ8472283.1"/>
    </source>
</evidence>
<gene>
    <name evidence="9" type="ORF">OPV22_026626</name>
</gene>